<evidence type="ECO:0000256" key="1">
    <source>
        <dbReference type="SAM" id="SignalP"/>
    </source>
</evidence>
<dbReference type="AlphaFoldDB" id="A0A062XT23"/>
<accession>A0A062XT23</accession>
<evidence type="ECO:0000313" key="2">
    <source>
        <dbReference type="EMBL" id="KDA53963.1"/>
    </source>
</evidence>
<sequence>MKRALAIAFLIATVAVANAALPVAGRSGAVFEIQAGPQLLVQFSHAEQALELLAERGWNVRDLRVRLAQDPYDATLAPVDVLLPSSLPLEDQFFVLVQGVVRKNLGESQLAAELSDLVAAHMAPPSSRLRQRWEAGFQAALWAGDIERTALLELLWRNFKEDGVRAAKSLDDVWRMVESKSNLEGVASALWDVTLAALLAPQKLGWSVGPWAGASAPALAGDAAFRFVVPQVKFVALLPEGDGVAVLPGRLVRSAARLVLFYEDGRFDTLELEPGQEGKASFWGVKAVLLGVLSLPGEAQASFAVRELRDYPVRLGAVDLVAEGDSWQLSWEVESQEEVDAYVVEVWAVAEDGGKIVDRQLIPTAGVGPALLAWSAEARPQPSQLRVYALTQQGVLARLFTTPVLDFSGEKQAPYTPEQ</sequence>
<proteinExistence type="predicted"/>
<name>A0A062XT23_9BACT</name>
<organism evidence="2 3">
    <name type="scientific">Thermoanaerobaculum aquaticum</name>
    <dbReference type="NCBI Taxonomy" id="1312852"/>
    <lineage>
        <taxon>Bacteria</taxon>
        <taxon>Pseudomonadati</taxon>
        <taxon>Acidobacteriota</taxon>
        <taxon>Thermoanaerobaculia</taxon>
        <taxon>Thermoanaerobaculales</taxon>
        <taxon>Thermoanaerobaculaceae</taxon>
        <taxon>Thermoanaerobaculum</taxon>
    </lineage>
</organism>
<dbReference type="RefSeq" id="WP_038048595.1">
    <property type="nucleotide sequence ID" value="NZ_JMFG01000015.1"/>
</dbReference>
<dbReference type="EMBL" id="JMFG01000015">
    <property type="protein sequence ID" value="KDA53963.1"/>
    <property type="molecule type" value="Genomic_DNA"/>
</dbReference>
<gene>
    <name evidence="2" type="ORF">EG19_01835</name>
</gene>
<dbReference type="STRING" id="1312852.EG19_01835"/>
<reference evidence="2 3" key="1">
    <citation type="submission" date="2014-04" db="EMBL/GenBank/DDBJ databases">
        <title>The Genome Sequence of Thermoanaerobaculum aquaticum MP-01, The First Cultivated Group 23 Acidobacterium.</title>
        <authorList>
            <person name="Stamps B.W."/>
            <person name="Losey N.A."/>
            <person name="Lawson P.A."/>
            <person name="Stevenson B.S."/>
        </authorList>
    </citation>
    <scope>NUCLEOTIDE SEQUENCE [LARGE SCALE GENOMIC DNA]</scope>
    <source>
        <strain evidence="2 3">MP-01</strain>
    </source>
</reference>
<feature type="signal peptide" evidence="1">
    <location>
        <begin position="1"/>
        <end position="19"/>
    </location>
</feature>
<dbReference type="Proteomes" id="UP000027284">
    <property type="component" value="Unassembled WGS sequence"/>
</dbReference>
<keyword evidence="1" id="KW-0732">Signal</keyword>
<protein>
    <submittedName>
        <fullName evidence="2">Uncharacterized protein</fullName>
    </submittedName>
</protein>
<feature type="chain" id="PRO_5001620749" evidence="1">
    <location>
        <begin position="20"/>
        <end position="419"/>
    </location>
</feature>
<comment type="caution">
    <text evidence="2">The sequence shown here is derived from an EMBL/GenBank/DDBJ whole genome shotgun (WGS) entry which is preliminary data.</text>
</comment>
<evidence type="ECO:0000313" key="3">
    <source>
        <dbReference type="Proteomes" id="UP000027284"/>
    </source>
</evidence>
<keyword evidence="3" id="KW-1185">Reference proteome</keyword>